<name>A0ACC1TT44_9AGAR</name>
<proteinExistence type="predicted"/>
<gene>
    <name evidence="1" type="ORF">F5876DRAFT_79407</name>
</gene>
<dbReference type="EMBL" id="MU795277">
    <property type="protein sequence ID" value="KAJ3807766.1"/>
    <property type="molecule type" value="Genomic_DNA"/>
</dbReference>
<accession>A0ACC1TT44</accession>
<keyword evidence="2" id="KW-1185">Reference proteome</keyword>
<sequence>MKFYAVFIAGALLATVTNALPTRLAERNAAHRFQGSMPPPNSPHLAHYNGTSDGSDNENYPETNTESDTITIASTSTTSTAAETTLQSSSKAPLPVETITQTYSIAVPTSIGSDATALA</sequence>
<comment type="caution">
    <text evidence="1">The sequence shown here is derived from an EMBL/GenBank/DDBJ whole genome shotgun (WGS) entry which is preliminary data.</text>
</comment>
<protein>
    <submittedName>
        <fullName evidence="1">Uncharacterized protein</fullName>
    </submittedName>
</protein>
<dbReference type="Proteomes" id="UP001163835">
    <property type="component" value="Unassembled WGS sequence"/>
</dbReference>
<evidence type="ECO:0000313" key="1">
    <source>
        <dbReference type="EMBL" id="KAJ3807766.1"/>
    </source>
</evidence>
<evidence type="ECO:0000313" key="2">
    <source>
        <dbReference type="Proteomes" id="UP001163835"/>
    </source>
</evidence>
<organism evidence="1 2">
    <name type="scientific">Lentinula aff. lateritia</name>
    <dbReference type="NCBI Taxonomy" id="2804960"/>
    <lineage>
        <taxon>Eukaryota</taxon>
        <taxon>Fungi</taxon>
        <taxon>Dikarya</taxon>
        <taxon>Basidiomycota</taxon>
        <taxon>Agaricomycotina</taxon>
        <taxon>Agaricomycetes</taxon>
        <taxon>Agaricomycetidae</taxon>
        <taxon>Agaricales</taxon>
        <taxon>Marasmiineae</taxon>
        <taxon>Omphalotaceae</taxon>
        <taxon>Lentinula</taxon>
    </lineage>
</organism>
<reference evidence="1" key="1">
    <citation type="submission" date="2022-09" db="EMBL/GenBank/DDBJ databases">
        <title>A Global Phylogenomic Analysis of the Shiitake Genus Lentinula.</title>
        <authorList>
            <consortium name="DOE Joint Genome Institute"/>
            <person name="Sierra-Patev S."/>
            <person name="Min B."/>
            <person name="Naranjo-Ortiz M."/>
            <person name="Looney B."/>
            <person name="Konkel Z."/>
            <person name="Slot J.C."/>
            <person name="Sakamoto Y."/>
            <person name="Steenwyk J.L."/>
            <person name="Rokas A."/>
            <person name="Carro J."/>
            <person name="Camarero S."/>
            <person name="Ferreira P."/>
            <person name="Molpeceres G."/>
            <person name="Ruiz-Duenas F.J."/>
            <person name="Serrano A."/>
            <person name="Henrissat B."/>
            <person name="Drula E."/>
            <person name="Hughes K.W."/>
            <person name="Mata J.L."/>
            <person name="Ishikawa N.K."/>
            <person name="Vargas-Isla R."/>
            <person name="Ushijima S."/>
            <person name="Smith C.A."/>
            <person name="Ahrendt S."/>
            <person name="Andreopoulos W."/>
            <person name="He G."/>
            <person name="Labutti K."/>
            <person name="Lipzen A."/>
            <person name="Ng V."/>
            <person name="Riley R."/>
            <person name="Sandor L."/>
            <person name="Barry K."/>
            <person name="Martinez A.T."/>
            <person name="Xiao Y."/>
            <person name="Gibbons J.G."/>
            <person name="Terashima K."/>
            <person name="Grigoriev I.V."/>
            <person name="Hibbett D.S."/>
        </authorList>
    </citation>
    <scope>NUCLEOTIDE SEQUENCE</scope>
    <source>
        <strain evidence="1">TMI1499</strain>
    </source>
</reference>